<comment type="similarity">
    <text evidence="2">Belongs to the alpha-IPM synthase/homocitrate synthase family.</text>
</comment>
<keyword evidence="5" id="KW-0808">Transferase</keyword>
<dbReference type="EC" id="2.3.3.14" evidence="3"/>
<comment type="function">
    <text evidence="1">This protein is a Fe-Mo-cofactor biosynthetic component.</text>
</comment>
<comment type="catalytic activity">
    <reaction evidence="6">
        <text>acetyl-CoA + 2-oxoglutarate + H2O = (2R)-homocitrate + CoA + H(+)</text>
        <dbReference type="Rhea" id="RHEA:12929"/>
        <dbReference type="ChEBI" id="CHEBI:15377"/>
        <dbReference type="ChEBI" id="CHEBI:15378"/>
        <dbReference type="ChEBI" id="CHEBI:16810"/>
        <dbReference type="ChEBI" id="CHEBI:57287"/>
        <dbReference type="ChEBI" id="CHEBI:57288"/>
        <dbReference type="ChEBI" id="CHEBI:58884"/>
        <dbReference type="EC" id="2.3.3.14"/>
    </reaction>
</comment>
<dbReference type="PROSITE" id="PS50991">
    <property type="entry name" value="PYR_CT"/>
    <property type="match status" value="1"/>
</dbReference>
<evidence type="ECO:0000313" key="9">
    <source>
        <dbReference type="Proteomes" id="UP000469421"/>
    </source>
</evidence>
<dbReference type="PANTHER" id="PTHR42880:SF1">
    <property type="entry name" value="ISOPROPYLMALATE_HOMOCITRATE_CITRAMALATE SYNTHASE FAMILY PROTEIN"/>
    <property type="match status" value="1"/>
</dbReference>
<dbReference type="Proteomes" id="UP000469421">
    <property type="component" value="Unassembled WGS sequence"/>
</dbReference>
<accession>A0A6N7LY69</accession>
<dbReference type="CDD" id="cd07944">
    <property type="entry name" value="DRE_TIM_HOA_like"/>
    <property type="match status" value="1"/>
</dbReference>
<evidence type="ECO:0000256" key="3">
    <source>
        <dbReference type="ARBA" id="ARBA00012974"/>
    </source>
</evidence>
<dbReference type="AlphaFoldDB" id="A0A6N7LY69"/>
<evidence type="ECO:0000256" key="1">
    <source>
        <dbReference type="ARBA" id="ARBA00003050"/>
    </source>
</evidence>
<feature type="domain" description="Pyruvate carboxyltransferase" evidence="7">
    <location>
        <begin position="5"/>
        <end position="261"/>
    </location>
</feature>
<evidence type="ECO:0000256" key="2">
    <source>
        <dbReference type="ARBA" id="ARBA00006154"/>
    </source>
</evidence>
<evidence type="ECO:0000313" key="8">
    <source>
        <dbReference type="EMBL" id="MQX54356.1"/>
    </source>
</evidence>
<name>A0A6N7LY69_9GAMM</name>
<dbReference type="EMBL" id="WIRE01000001">
    <property type="protein sequence ID" value="MQX54356.1"/>
    <property type="molecule type" value="Genomic_DNA"/>
</dbReference>
<dbReference type="Gene3D" id="3.20.20.70">
    <property type="entry name" value="Aldolase class I"/>
    <property type="match status" value="1"/>
</dbReference>
<sequence>MDNQEILLDCTLRDGGYYNSWDFPVDVVITYAEAMCAAGVDYVELGLRSLSNNGYKGPFAFTTDSYLRSLSLPEGVNYGVMVNAGEILKGAGLEESLKLLFPESQDSSPVSLVRVACHIHEFEAALPAAQWLKDKGYTVGFNLMQIASCSDDRIRELGSKAKSYPIDVLYFADSLGGMGPEDVERVIAALRVGWSGDLGIHTHDNMRMALQNTLTASKNGVVWLDSTVTGMGRGPGNARTEELLIEKRYGLDHGVDMMPLLRIIDSFFKPLQEQCGWGSNPYYFLSGKYGIHPTYVQEMLTDSRYSEEDIIAVLDYLKTAGGAGFSSDKLEAARHFYSGVPYGAWSPESVLKGRDLLLLGTGPGVEKHKVAIEQYIKVNKPVVIALNAQSIIASELIDFRAACHPARLLADIDLHVNLPQPLITPASMLPGKIKSALSGKTLYDFGVGIESNTFEFGRNYCVLPSSLVVAYALALAASGKAERVYMAGFDGYSGEDPRNQEMNALIRQYEKQAGSIQLYAVTPTRYDLEAKSIYGAGL</sequence>
<evidence type="ECO:0000256" key="6">
    <source>
        <dbReference type="ARBA" id="ARBA00048019"/>
    </source>
</evidence>
<dbReference type="PANTHER" id="PTHR42880">
    <property type="entry name" value="HOMOCITRATE SYNTHASE"/>
    <property type="match status" value="1"/>
</dbReference>
<evidence type="ECO:0000259" key="7">
    <source>
        <dbReference type="PROSITE" id="PS50991"/>
    </source>
</evidence>
<protein>
    <recommendedName>
        <fullName evidence="4">Homocitrate synthase</fullName>
        <ecNumber evidence="3">2.3.3.14</ecNumber>
    </recommendedName>
</protein>
<dbReference type="GO" id="GO:0004410">
    <property type="term" value="F:homocitrate synthase activity"/>
    <property type="evidence" value="ECO:0007669"/>
    <property type="project" value="UniProtKB-EC"/>
</dbReference>
<evidence type="ECO:0000256" key="5">
    <source>
        <dbReference type="ARBA" id="ARBA00022679"/>
    </source>
</evidence>
<comment type="caution">
    <text evidence="8">The sequence shown here is derived from an EMBL/GenBank/DDBJ whole genome shotgun (WGS) entry which is preliminary data.</text>
</comment>
<dbReference type="SUPFAM" id="SSF51569">
    <property type="entry name" value="Aldolase"/>
    <property type="match status" value="1"/>
</dbReference>
<proteinExistence type="inferred from homology"/>
<evidence type="ECO:0000256" key="4">
    <source>
        <dbReference type="ARBA" id="ARBA00020735"/>
    </source>
</evidence>
<gene>
    <name evidence="8" type="ORF">GFN93_13960</name>
</gene>
<keyword evidence="9" id="KW-1185">Reference proteome</keyword>
<reference evidence="8 9" key="1">
    <citation type="submission" date="2019-10" db="EMBL/GenBank/DDBJ databases">
        <title>Alcanivorax sp.PA15-N-34 draft genome sequence.</title>
        <authorList>
            <person name="Liao X."/>
            <person name="Shao Z."/>
        </authorList>
    </citation>
    <scope>NUCLEOTIDE SEQUENCE [LARGE SCALE GENOMIC DNA]</scope>
    <source>
        <strain evidence="8 9">PA15-N-34</strain>
    </source>
</reference>
<dbReference type="InterPro" id="IPR000891">
    <property type="entry name" value="PYR_CT"/>
</dbReference>
<dbReference type="InterPro" id="IPR013785">
    <property type="entry name" value="Aldolase_TIM"/>
</dbReference>
<organism evidence="8 9">
    <name type="scientific">Alcanivorax sediminis</name>
    <dbReference type="NCBI Taxonomy" id="2663008"/>
    <lineage>
        <taxon>Bacteria</taxon>
        <taxon>Pseudomonadati</taxon>
        <taxon>Pseudomonadota</taxon>
        <taxon>Gammaproteobacteria</taxon>
        <taxon>Oceanospirillales</taxon>
        <taxon>Alcanivoracaceae</taxon>
        <taxon>Alcanivorax</taxon>
    </lineage>
</organism>
<dbReference type="Pfam" id="PF00682">
    <property type="entry name" value="HMGL-like"/>
    <property type="match status" value="1"/>
</dbReference>